<gene>
    <name evidence="1" type="ORF">RHMOL_Rhmol13G0186700</name>
</gene>
<dbReference type="EMBL" id="CM046400">
    <property type="protein sequence ID" value="KAI8524916.1"/>
    <property type="molecule type" value="Genomic_DNA"/>
</dbReference>
<organism evidence="1 2">
    <name type="scientific">Rhododendron molle</name>
    <name type="common">Chinese azalea</name>
    <name type="synonym">Azalea mollis</name>
    <dbReference type="NCBI Taxonomy" id="49168"/>
    <lineage>
        <taxon>Eukaryota</taxon>
        <taxon>Viridiplantae</taxon>
        <taxon>Streptophyta</taxon>
        <taxon>Embryophyta</taxon>
        <taxon>Tracheophyta</taxon>
        <taxon>Spermatophyta</taxon>
        <taxon>Magnoliopsida</taxon>
        <taxon>eudicotyledons</taxon>
        <taxon>Gunneridae</taxon>
        <taxon>Pentapetalae</taxon>
        <taxon>asterids</taxon>
        <taxon>Ericales</taxon>
        <taxon>Ericaceae</taxon>
        <taxon>Ericoideae</taxon>
        <taxon>Rhodoreae</taxon>
        <taxon>Rhododendron</taxon>
    </lineage>
</organism>
<evidence type="ECO:0000313" key="2">
    <source>
        <dbReference type="Proteomes" id="UP001062846"/>
    </source>
</evidence>
<protein>
    <submittedName>
        <fullName evidence="1">Uncharacterized protein</fullName>
    </submittedName>
</protein>
<sequence>MAVAGVGRMSQGGIDGSGVAARRPSWWLVVVMLGFLLPLSLLCIDRGAPGERGKGTGPDFKNLGVLFFKGKTTVVLPMLCYNNGAEGGPSVSLLLQEDQESSGQISS</sequence>
<reference evidence="1" key="1">
    <citation type="submission" date="2022-02" db="EMBL/GenBank/DDBJ databases">
        <title>Plant Genome Project.</title>
        <authorList>
            <person name="Zhang R.-G."/>
        </authorList>
    </citation>
    <scope>NUCLEOTIDE SEQUENCE</scope>
    <source>
        <strain evidence="1">AT1</strain>
    </source>
</reference>
<comment type="caution">
    <text evidence="1">The sequence shown here is derived from an EMBL/GenBank/DDBJ whole genome shotgun (WGS) entry which is preliminary data.</text>
</comment>
<keyword evidence="2" id="KW-1185">Reference proteome</keyword>
<name>A0ACC0L9K4_RHOML</name>
<dbReference type="Proteomes" id="UP001062846">
    <property type="component" value="Chromosome 13"/>
</dbReference>
<evidence type="ECO:0000313" key="1">
    <source>
        <dbReference type="EMBL" id="KAI8524916.1"/>
    </source>
</evidence>
<proteinExistence type="predicted"/>
<accession>A0ACC0L9K4</accession>